<dbReference type="PANTHER" id="PTHR43464:SF19">
    <property type="entry name" value="UBIQUINONE BIOSYNTHESIS O-METHYLTRANSFERASE, MITOCHONDRIAL"/>
    <property type="match status" value="1"/>
</dbReference>
<sequence>MFVNTRRVIQKCSKTSVAAFMRVMYSKKSTIIESQINHFNQLQELWWNENGALKGLHSMNKLRVPFVWEGLVNSGVVHKDLLLKQNPQPLTSIEILDAGCGGGILAEALMRSGGTVTGIDPAEELLEVAKHHNVSRNINYYPVTVEEFSKENKNKFDAVVSSEVIEHICELEVFLEKCIRCLKPGGSLFITTVNQTLLA</sequence>
<keyword evidence="7" id="KW-1185">Reference proteome</keyword>
<dbReference type="InParanoid" id="A0A5N4B268"/>
<dbReference type="NCBIfam" id="TIGR01983">
    <property type="entry name" value="UbiG"/>
    <property type="match status" value="1"/>
</dbReference>
<evidence type="ECO:0000313" key="6">
    <source>
        <dbReference type="EMBL" id="KAB0803711.1"/>
    </source>
</evidence>
<comment type="caution">
    <text evidence="6">The sequence shown here is derived from an EMBL/GenBank/DDBJ whole genome shotgun (WGS) entry which is preliminary data.</text>
</comment>
<dbReference type="InterPro" id="IPR013216">
    <property type="entry name" value="Methyltransf_11"/>
</dbReference>
<dbReference type="GO" id="GO:0032259">
    <property type="term" value="P:methylation"/>
    <property type="evidence" value="ECO:0007669"/>
    <property type="project" value="UniProtKB-KW"/>
</dbReference>
<evidence type="ECO:0000313" key="7">
    <source>
        <dbReference type="Proteomes" id="UP000327044"/>
    </source>
</evidence>
<dbReference type="GO" id="GO:0061542">
    <property type="term" value="F:3-demethylubiquinol 3-O-methyltransferase activity"/>
    <property type="evidence" value="ECO:0007669"/>
    <property type="project" value="InterPro"/>
</dbReference>
<dbReference type="InterPro" id="IPR029063">
    <property type="entry name" value="SAM-dependent_MTases_sf"/>
</dbReference>
<dbReference type="CDD" id="cd02440">
    <property type="entry name" value="AdoMet_MTases"/>
    <property type="match status" value="1"/>
</dbReference>
<dbReference type="InterPro" id="IPR010233">
    <property type="entry name" value="UbiG_MeTrfase"/>
</dbReference>
<accession>A0A5N4B268</accession>
<dbReference type="Gene3D" id="3.40.50.150">
    <property type="entry name" value="Vaccinia Virus protein VP39"/>
    <property type="match status" value="1"/>
</dbReference>
<keyword evidence="3" id="KW-0831">Ubiquinone biosynthesis</keyword>
<feature type="domain" description="Methyltransferase type 11" evidence="5">
    <location>
        <begin position="96"/>
        <end position="190"/>
    </location>
</feature>
<evidence type="ECO:0000256" key="4">
    <source>
        <dbReference type="ARBA" id="ARBA00022691"/>
    </source>
</evidence>
<dbReference type="GO" id="GO:0010420">
    <property type="term" value="F:polyprenyldihydroxybenzoate methyltransferase activity"/>
    <property type="evidence" value="ECO:0007669"/>
    <property type="project" value="InterPro"/>
</dbReference>
<evidence type="ECO:0000256" key="3">
    <source>
        <dbReference type="ARBA" id="ARBA00022688"/>
    </source>
</evidence>
<protein>
    <recommendedName>
        <fullName evidence="5">Methyltransferase type 11 domain-containing protein</fullName>
    </recommendedName>
</protein>
<keyword evidence="2" id="KW-0808">Transferase</keyword>
<keyword evidence="1" id="KW-0489">Methyltransferase</keyword>
<dbReference type="SUPFAM" id="SSF53335">
    <property type="entry name" value="S-adenosyl-L-methionine-dependent methyltransferases"/>
    <property type="match status" value="1"/>
</dbReference>
<evidence type="ECO:0000256" key="1">
    <source>
        <dbReference type="ARBA" id="ARBA00022603"/>
    </source>
</evidence>
<dbReference type="Pfam" id="PF08241">
    <property type="entry name" value="Methyltransf_11"/>
    <property type="match status" value="1"/>
</dbReference>
<dbReference type="GO" id="GO:0005739">
    <property type="term" value="C:mitochondrion"/>
    <property type="evidence" value="ECO:0007669"/>
    <property type="project" value="TreeGrafter"/>
</dbReference>
<evidence type="ECO:0000256" key="2">
    <source>
        <dbReference type="ARBA" id="ARBA00022679"/>
    </source>
</evidence>
<evidence type="ECO:0000259" key="5">
    <source>
        <dbReference type="Pfam" id="PF08241"/>
    </source>
</evidence>
<dbReference type="Proteomes" id="UP000327044">
    <property type="component" value="Unassembled WGS sequence"/>
</dbReference>
<proteinExistence type="predicted"/>
<dbReference type="OrthoDB" id="3265906at2759"/>
<keyword evidence="4" id="KW-0949">S-adenosyl-L-methionine</keyword>
<dbReference type="EMBL" id="VVIM01000001">
    <property type="protein sequence ID" value="KAB0803711.1"/>
    <property type="molecule type" value="Genomic_DNA"/>
</dbReference>
<gene>
    <name evidence="6" type="ORF">PPYR_00681</name>
</gene>
<name>A0A5N4B268_PHOPY</name>
<dbReference type="AlphaFoldDB" id="A0A5N4B268"/>
<organism evidence="6 7">
    <name type="scientific">Photinus pyralis</name>
    <name type="common">Common eastern firefly</name>
    <name type="synonym">Lampyris pyralis</name>
    <dbReference type="NCBI Taxonomy" id="7054"/>
    <lineage>
        <taxon>Eukaryota</taxon>
        <taxon>Metazoa</taxon>
        <taxon>Ecdysozoa</taxon>
        <taxon>Arthropoda</taxon>
        <taxon>Hexapoda</taxon>
        <taxon>Insecta</taxon>
        <taxon>Pterygota</taxon>
        <taxon>Neoptera</taxon>
        <taxon>Endopterygota</taxon>
        <taxon>Coleoptera</taxon>
        <taxon>Polyphaga</taxon>
        <taxon>Elateriformia</taxon>
        <taxon>Elateroidea</taxon>
        <taxon>Lampyridae</taxon>
        <taxon>Lampyrinae</taxon>
        <taxon>Photinus</taxon>
    </lineage>
</organism>
<reference evidence="6 7" key="1">
    <citation type="journal article" date="2018" name="Elife">
        <title>Firefly genomes illuminate parallel origins of bioluminescence in beetles.</title>
        <authorList>
            <person name="Fallon T.R."/>
            <person name="Lower S.E."/>
            <person name="Chang C.H."/>
            <person name="Bessho-Uehara M."/>
            <person name="Martin G.J."/>
            <person name="Bewick A.J."/>
            <person name="Behringer M."/>
            <person name="Debat H.J."/>
            <person name="Wong I."/>
            <person name="Day J.C."/>
            <person name="Suvorov A."/>
            <person name="Silva C.J."/>
            <person name="Stanger-Hall K.F."/>
            <person name="Hall D.W."/>
            <person name="Schmitz R.J."/>
            <person name="Nelson D.R."/>
            <person name="Lewis S.M."/>
            <person name="Shigenobu S."/>
            <person name="Bybee S.M."/>
            <person name="Larracuente A.M."/>
            <person name="Oba Y."/>
            <person name="Weng J.K."/>
        </authorList>
    </citation>
    <scope>NUCLEOTIDE SEQUENCE [LARGE SCALE GENOMIC DNA]</scope>
    <source>
        <strain evidence="6">1611_PpyrPB1</strain>
        <tissue evidence="6">Whole body</tissue>
    </source>
</reference>
<dbReference type="PANTHER" id="PTHR43464">
    <property type="entry name" value="METHYLTRANSFERASE"/>
    <property type="match status" value="1"/>
</dbReference>